<protein>
    <submittedName>
        <fullName evidence="1">N-6 DNA methylase</fullName>
    </submittedName>
</protein>
<dbReference type="KEGG" id="sxi:SXIM_24850"/>
<keyword evidence="2" id="KW-1185">Reference proteome</keyword>
<dbReference type="REBASE" id="333790">
    <property type="entry name" value="Sxi318ORF24850P"/>
</dbReference>
<keyword evidence="1" id="KW-0808">Transferase</keyword>
<dbReference type="GO" id="GO:0032259">
    <property type="term" value="P:methylation"/>
    <property type="evidence" value="ECO:0007669"/>
    <property type="project" value="UniProtKB-KW"/>
</dbReference>
<sequence length="147" mass="15669">MRGGAPDGIAEILTEAHERDDVEFAELMSAFNWNDVGVAGVSLAHSAAKAATFYSCSSGLDKSHHAKYPTVGVLPDAQRAAMIADLAKCSDCGVGQQWGRWYLYARSVSALHGLGKAILTCRAAFDALPAPTWAEGLEAELEHISDY</sequence>
<reference evidence="1" key="1">
    <citation type="submission" date="2019-08" db="EMBL/GenBank/DDBJ databases">
        <title>Complete genome sequence of a mangrove-derived Streptomyces xiamenensis.</title>
        <authorList>
            <person name="Xu J."/>
        </authorList>
    </citation>
    <scope>NUCLEOTIDE SEQUENCE</scope>
    <source>
        <strain evidence="1">318</strain>
    </source>
</reference>
<dbReference type="HOGENOM" id="CLU_1767065_0_0_11"/>
<evidence type="ECO:0000313" key="1">
    <source>
        <dbReference type="EMBL" id="AKG43869.1"/>
    </source>
</evidence>
<dbReference type="Proteomes" id="UP000034034">
    <property type="component" value="Chromosome"/>
</dbReference>
<dbReference type="GO" id="GO:0008168">
    <property type="term" value="F:methyltransferase activity"/>
    <property type="evidence" value="ECO:0007669"/>
    <property type="project" value="UniProtKB-KW"/>
</dbReference>
<organism evidence="1 2">
    <name type="scientific">Streptomyces xiamenensis</name>
    <dbReference type="NCBI Taxonomy" id="408015"/>
    <lineage>
        <taxon>Bacteria</taxon>
        <taxon>Bacillati</taxon>
        <taxon>Actinomycetota</taxon>
        <taxon>Actinomycetes</taxon>
        <taxon>Kitasatosporales</taxon>
        <taxon>Streptomycetaceae</taxon>
        <taxon>Streptomyces</taxon>
    </lineage>
</organism>
<dbReference type="RefSeq" id="WP_046723969.1">
    <property type="nucleotide sequence ID" value="NZ_CP009922.3"/>
</dbReference>
<dbReference type="EMBL" id="CP009922">
    <property type="protein sequence ID" value="AKG43869.1"/>
    <property type="molecule type" value="Genomic_DNA"/>
</dbReference>
<evidence type="ECO:0000313" key="2">
    <source>
        <dbReference type="Proteomes" id="UP000034034"/>
    </source>
</evidence>
<dbReference type="AlphaFoldDB" id="A0A0F7FVI4"/>
<proteinExistence type="predicted"/>
<gene>
    <name evidence="1" type="ORF">SXIM_24850</name>
</gene>
<keyword evidence="1" id="KW-0489">Methyltransferase</keyword>
<name>A0A0F7FVI4_9ACTN</name>
<dbReference type="PATRIC" id="fig|408015.6.peg.2526"/>
<accession>A0A0F7FVI4</accession>